<dbReference type="InterPro" id="IPR041211">
    <property type="entry name" value="RLIG1"/>
</dbReference>
<gene>
    <name evidence="1" type="ORF">TRV642_4416</name>
</gene>
<evidence type="ECO:0000313" key="2">
    <source>
        <dbReference type="Proteomes" id="UP001152749"/>
    </source>
</evidence>
<dbReference type="AlphaFoldDB" id="A0A9W4TJ94"/>
<dbReference type="EMBL" id="OX336425">
    <property type="protein sequence ID" value="CAI2769076.1"/>
    <property type="molecule type" value="Genomic_DNA"/>
</dbReference>
<name>A0A9W4TJ94_9FLAO</name>
<protein>
    <submittedName>
        <fullName evidence="1">Uncharacterized protein</fullName>
    </submittedName>
</protein>
<dbReference type="KEGG" id="fcs:TRV642_4416"/>
<proteinExistence type="predicted"/>
<dbReference type="GO" id="GO:0000302">
    <property type="term" value="P:response to reactive oxygen species"/>
    <property type="evidence" value="ECO:0007669"/>
    <property type="project" value="InterPro"/>
</dbReference>
<evidence type="ECO:0000313" key="1">
    <source>
        <dbReference type="EMBL" id="CAI2769076.1"/>
    </source>
</evidence>
<reference evidence="1" key="1">
    <citation type="submission" date="2022-09" db="EMBL/GenBank/DDBJ databases">
        <authorList>
            <person name="Duchaud E."/>
        </authorList>
    </citation>
    <scope>NUCLEOTIDE SEQUENCE</scope>
    <source>
        <strain evidence="1">TRV642</strain>
    </source>
</reference>
<dbReference type="Pfam" id="PF17720">
    <property type="entry name" value="RLIG1"/>
    <property type="match status" value="1"/>
</dbReference>
<organism evidence="1 2">
    <name type="scientific">Flavobacterium collinsii</name>
    <dbReference type="NCBI Taxonomy" id="1114861"/>
    <lineage>
        <taxon>Bacteria</taxon>
        <taxon>Pseudomonadati</taxon>
        <taxon>Bacteroidota</taxon>
        <taxon>Flavobacteriia</taxon>
        <taxon>Flavobacteriales</taxon>
        <taxon>Flavobacteriaceae</taxon>
        <taxon>Flavobacterium</taxon>
    </lineage>
</organism>
<accession>A0A9W4TJ94</accession>
<dbReference type="RefSeq" id="WP_263361540.1">
    <property type="nucleotide sequence ID" value="NZ_OX336425.1"/>
</dbReference>
<dbReference type="GO" id="GO:0003972">
    <property type="term" value="F:RNA ligase (ATP) activity"/>
    <property type="evidence" value="ECO:0007669"/>
    <property type="project" value="InterPro"/>
</dbReference>
<dbReference type="Proteomes" id="UP001152749">
    <property type="component" value="Chromosome"/>
</dbReference>
<sequence>MKKIGTLFAKDPTDLAKVINKIGDENKWVITGEAIATRKFDGSAAAIINGELFKRFDAKKGRVIPFGAIACQEADTITGHHPHWLKCDRSKSEDRFFFEGFDNLKIKTDGTFELCGPKVQGNPEKLEKHTLIKHGSEVFDFPNPNFEFEDLKNFLSEYDIEGIVFHHVSDGRMCKVRKSDFGIKRLELVEETKLYNLNNSSK</sequence>